<dbReference type="OrthoDB" id="8863549at2759"/>
<evidence type="ECO:0000256" key="10">
    <source>
        <dbReference type="ARBA" id="ARBA00023180"/>
    </source>
</evidence>
<dbReference type="PRINTS" id="PR01424">
    <property type="entry name" value="TGFBETA1"/>
</dbReference>
<evidence type="ECO:0000313" key="18">
    <source>
        <dbReference type="Proteomes" id="UP000694545"/>
    </source>
</evidence>
<evidence type="ECO:0000256" key="8">
    <source>
        <dbReference type="ARBA" id="ARBA00023030"/>
    </source>
</evidence>
<dbReference type="Proteomes" id="UP000694545">
    <property type="component" value="Unplaced"/>
</dbReference>
<dbReference type="InterPro" id="IPR001111">
    <property type="entry name" value="TGF-b_propeptide"/>
</dbReference>
<feature type="compositionally biased region" description="Low complexity" evidence="15">
    <location>
        <begin position="14"/>
        <end position="24"/>
    </location>
</feature>
<evidence type="ECO:0000256" key="2">
    <source>
        <dbReference type="ARBA" id="ARBA00004498"/>
    </source>
</evidence>
<keyword evidence="10" id="KW-0325">Glycoprotein</keyword>
<dbReference type="Pfam" id="PF00019">
    <property type="entry name" value="TGF_beta"/>
    <property type="match status" value="1"/>
</dbReference>
<evidence type="ECO:0000256" key="15">
    <source>
        <dbReference type="SAM" id="MobiDB-lite"/>
    </source>
</evidence>
<organism evidence="17 18">
    <name type="scientific">Varanus komodoensis</name>
    <name type="common">Komodo dragon</name>
    <dbReference type="NCBI Taxonomy" id="61221"/>
    <lineage>
        <taxon>Eukaryota</taxon>
        <taxon>Metazoa</taxon>
        <taxon>Chordata</taxon>
        <taxon>Craniata</taxon>
        <taxon>Vertebrata</taxon>
        <taxon>Euteleostomi</taxon>
        <taxon>Lepidosauria</taxon>
        <taxon>Squamata</taxon>
        <taxon>Bifurcata</taxon>
        <taxon>Unidentata</taxon>
        <taxon>Episquamata</taxon>
        <taxon>Toxicofera</taxon>
        <taxon>Anguimorpha</taxon>
        <taxon>Paleoanguimorpha</taxon>
        <taxon>Varanoidea</taxon>
        <taxon>Varanidae</taxon>
        <taxon>Varanus</taxon>
    </lineage>
</organism>
<evidence type="ECO:0000256" key="14">
    <source>
        <dbReference type="RuleBase" id="RU000354"/>
    </source>
</evidence>
<feature type="disulfide bond" evidence="13">
    <location>
        <begin position="351"/>
        <end position="414"/>
    </location>
</feature>
<dbReference type="InterPro" id="IPR015615">
    <property type="entry name" value="TGF-beta-rel"/>
</dbReference>
<evidence type="ECO:0000256" key="3">
    <source>
        <dbReference type="ARBA" id="ARBA00006656"/>
    </source>
</evidence>
<evidence type="ECO:0000256" key="1">
    <source>
        <dbReference type="ARBA" id="ARBA00002007"/>
    </source>
</evidence>
<dbReference type="InterPro" id="IPR003939">
    <property type="entry name" value="TGFb1"/>
</dbReference>
<comment type="similarity">
    <text evidence="3 12 14">Belongs to the TGF-beta family.</text>
</comment>
<dbReference type="CTD" id="7040"/>
<keyword evidence="6" id="KW-0165">Cleavage on pair of basic residues</keyword>
<dbReference type="Pfam" id="PF00688">
    <property type="entry name" value="TGFb_propeptide"/>
    <property type="match status" value="1"/>
</dbReference>
<comment type="subcellular location">
    <subcellularLocation>
        <location evidence="2">Secreted</location>
        <location evidence="2">Extracellular space</location>
        <location evidence="2">Extracellular matrix</location>
    </subcellularLocation>
</comment>
<feature type="disulfide bond" evidence="13">
    <location>
        <begin position="318"/>
        <end position="381"/>
    </location>
</feature>
<evidence type="ECO:0000256" key="7">
    <source>
        <dbReference type="ARBA" id="ARBA00022729"/>
    </source>
</evidence>
<dbReference type="GO" id="GO:0005125">
    <property type="term" value="F:cytokine activity"/>
    <property type="evidence" value="ECO:0007669"/>
    <property type="project" value="TreeGrafter"/>
</dbReference>
<keyword evidence="18" id="KW-1185">Reference proteome</keyword>
<reference evidence="17" key="2">
    <citation type="submission" date="2025-09" db="UniProtKB">
        <authorList>
            <consortium name="Ensembl"/>
        </authorList>
    </citation>
    <scope>IDENTIFICATION</scope>
</reference>
<feature type="disulfide bond" evidence="13">
    <location>
        <begin position="309"/>
        <end position="319"/>
    </location>
</feature>
<dbReference type="PIRSF" id="PIRSF001787">
    <property type="entry name" value="TGF-beta"/>
    <property type="match status" value="1"/>
</dbReference>
<keyword evidence="11 12" id="KW-0497">Mitogen</keyword>
<gene>
    <name evidence="17" type="primary">TGFB1</name>
</gene>
<dbReference type="SUPFAM" id="SSF57501">
    <property type="entry name" value="Cystine-knot cytokines"/>
    <property type="match status" value="1"/>
</dbReference>
<dbReference type="SMART" id="SM00204">
    <property type="entry name" value="TGFB"/>
    <property type="match status" value="1"/>
</dbReference>
<comment type="subunit">
    <text evidence="12">Homodimer; disulfide-linked.</text>
</comment>
<dbReference type="PANTHER" id="PTHR11848:SF125">
    <property type="entry name" value="TRANSFORMING GROWTH FACTOR BETA-1 PROPROTEIN"/>
    <property type="match status" value="1"/>
</dbReference>
<reference evidence="17" key="1">
    <citation type="submission" date="2025-08" db="UniProtKB">
        <authorList>
            <consortium name="Ensembl"/>
        </authorList>
    </citation>
    <scope>IDENTIFICATION</scope>
</reference>
<feature type="domain" description="TGF-beta family profile" evidence="16">
    <location>
        <begin position="298"/>
        <end position="415"/>
    </location>
</feature>
<dbReference type="PROSITE" id="PS51362">
    <property type="entry name" value="TGF_BETA_2"/>
    <property type="match status" value="1"/>
</dbReference>
<dbReference type="GO" id="GO:0042127">
    <property type="term" value="P:regulation of cell population proliferation"/>
    <property type="evidence" value="ECO:0007669"/>
    <property type="project" value="TreeGrafter"/>
</dbReference>
<dbReference type="PRINTS" id="PR01423">
    <property type="entry name" value="TGFBETA"/>
</dbReference>
<dbReference type="AlphaFoldDB" id="A0A8D2LAD1"/>
<dbReference type="PROSITE" id="PS00250">
    <property type="entry name" value="TGF_BETA_1"/>
    <property type="match status" value="1"/>
</dbReference>
<dbReference type="KEGG" id="vko:123025913"/>
<dbReference type="Gene3D" id="2.60.120.970">
    <property type="match status" value="1"/>
</dbReference>
<keyword evidence="9 13" id="KW-1015">Disulfide bond</keyword>
<sequence length="415" mass="47717">MRSLVPRGGGGRRSGSPRAPGSRGVQRATGWLLLLLLLALEHFSSTLAFSTCKTLDMEMMKRKRIEAIRGQILSKLKLSSPPEVEDTESRELSEDVLALYNSTLEVIREMMAEDQKETSQEEYYAKEVHRFNMLPAGHDSYQEFKKTSYSVFFGFDLSQIRAALHDPNLLYRAELRLRASGPEQRLELYQQQHHSVNTTTWYYLDGRMVKFKAEKEWLSFDVTAVLRVWLAGKEPLGRFRLSAHCSCEGHTEQLKVEIEGTRSKRGDQQQISQATTQLPYLLVMAMPPERAQLLHSHRHKRSTQDVGYCGQSPEEKNCCVQRLYIDFRKDLKWKWIHEPQGYYANFCMGACPYLWSLDTQYSKVLSLYNLHNPSASATPCCVPNELAPLGIMYYVGRQYKVENLSNMVVKSCRCS</sequence>
<feature type="disulfide bond" evidence="13">
    <location>
        <begin position="347"/>
        <end position="412"/>
    </location>
</feature>
<dbReference type="OMA" id="SHNCCLK"/>
<dbReference type="GO" id="GO:0005615">
    <property type="term" value="C:extracellular space"/>
    <property type="evidence" value="ECO:0007669"/>
    <property type="project" value="UniProtKB-UniRule"/>
</dbReference>
<dbReference type="GO" id="GO:0005160">
    <property type="term" value="F:transforming growth factor beta receptor binding"/>
    <property type="evidence" value="ECO:0007669"/>
    <property type="project" value="InterPro"/>
</dbReference>
<evidence type="ECO:0000313" key="17">
    <source>
        <dbReference type="Ensembl" id="ENSVKKP00000018773.1"/>
    </source>
</evidence>
<evidence type="ECO:0000256" key="9">
    <source>
        <dbReference type="ARBA" id="ARBA00023157"/>
    </source>
</evidence>
<dbReference type="GO" id="GO:0007179">
    <property type="term" value="P:transforming growth factor beta receptor signaling pathway"/>
    <property type="evidence" value="ECO:0007669"/>
    <property type="project" value="TreeGrafter"/>
</dbReference>
<dbReference type="Gene3D" id="2.10.90.10">
    <property type="entry name" value="Cystine-knot cytokines"/>
    <property type="match status" value="1"/>
</dbReference>
<evidence type="ECO:0000259" key="16">
    <source>
        <dbReference type="PROSITE" id="PS51362"/>
    </source>
</evidence>
<dbReference type="Ensembl" id="ENSVKKT00000019238.1">
    <property type="protein sequence ID" value="ENSVKKP00000018773.1"/>
    <property type="gene ID" value="ENSVKKG00000012768.1"/>
</dbReference>
<evidence type="ECO:0000256" key="11">
    <source>
        <dbReference type="ARBA" id="ARBA00023246"/>
    </source>
</evidence>
<keyword evidence="7" id="KW-0732">Signal</keyword>
<evidence type="ECO:0000256" key="13">
    <source>
        <dbReference type="PIRSR" id="PIRSR001787-1"/>
    </source>
</evidence>
<keyword evidence="8 12" id="KW-0339">Growth factor</keyword>
<keyword evidence="4 12" id="KW-0964">Secreted</keyword>
<dbReference type="InterPro" id="IPR017948">
    <property type="entry name" value="TGFb_CS"/>
</dbReference>
<dbReference type="InterPro" id="IPR016319">
    <property type="entry name" value="TGF-beta"/>
</dbReference>
<dbReference type="FunFam" id="2.10.90.10:FF:000004">
    <property type="entry name" value="Transforming growth factor beta"/>
    <property type="match status" value="1"/>
</dbReference>
<feature type="disulfide bond" description="Interchain" evidence="13">
    <location>
        <position position="380"/>
    </location>
</feature>
<dbReference type="GO" id="GO:0051781">
    <property type="term" value="P:positive regulation of cell division"/>
    <property type="evidence" value="ECO:0007669"/>
    <property type="project" value="UniProtKB-UniRule"/>
</dbReference>
<dbReference type="InterPro" id="IPR029034">
    <property type="entry name" value="Cystine-knot_cytokine"/>
</dbReference>
<accession>A0A8D2LAD1</accession>
<dbReference type="PANTHER" id="PTHR11848">
    <property type="entry name" value="TGF-BETA FAMILY"/>
    <property type="match status" value="1"/>
</dbReference>
<name>A0A8D2LAD1_VARKO</name>
<dbReference type="InterPro" id="IPR001839">
    <property type="entry name" value="TGF-b_C"/>
</dbReference>
<proteinExistence type="inferred from homology"/>
<evidence type="ECO:0000256" key="4">
    <source>
        <dbReference type="ARBA" id="ARBA00022525"/>
    </source>
</evidence>
<keyword evidence="5" id="KW-0272">Extracellular matrix</keyword>
<protein>
    <recommendedName>
        <fullName evidence="12">Transforming growth factor beta</fullName>
    </recommendedName>
</protein>
<dbReference type="CDD" id="cd19384">
    <property type="entry name" value="TGF_beta_TGFB1"/>
    <property type="match status" value="1"/>
</dbReference>
<evidence type="ECO:0000256" key="12">
    <source>
        <dbReference type="PIRNR" id="PIRNR001787"/>
    </source>
</evidence>
<dbReference type="GO" id="GO:0008083">
    <property type="term" value="F:growth factor activity"/>
    <property type="evidence" value="ECO:0007669"/>
    <property type="project" value="UniProtKB-UniRule"/>
</dbReference>
<dbReference type="RefSeq" id="XP_044290991.1">
    <property type="nucleotide sequence ID" value="XM_044435056.1"/>
</dbReference>
<comment type="function">
    <text evidence="1">Transforming growth factor beta-1 proprotein: Precursor of the Latency-associated peptide (LAP) and Transforming growth factor beta-1 (TGF-beta-1) chains, which constitute the regulatory and active subunit of TGF-beta-1, respectively.</text>
</comment>
<evidence type="ECO:0000256" key="5">
    <source>
        <dbReference type="ARBA" id="ARBA00022530"/>
    </source>
</evidence>
<dbReference type="GeneID" id="123025913"/>
<evidence type="ECO:0000256" key="6">
    <source>
        <dbReference type="ARBA" id="ARBA00022685"/>
    </source>
</evidence>
<feature type="region of interest" description="Disordered" evidence="15">
    <location>
        <begin position="1"/>
        <end position="24"/>
    </location>
</feature>